<dbReference type="EMBL" id="BPLR01015418">
    <property type="protein sequence ID" value="GIY75920.1"/>
    <property type="molecule type" value="Genomic_DNA"/>
</dbReference>
<proteinExistence type="predicted"/>
<keyword evidence="2" id="KW-1185">Reference proteome</keyword>
<gene>
    <name evidence="1" type="ORF">CEXT_130141</name>
</gene>
<evidence type="ECO:0000313" key="2">
    <source>
        <dbReference type="Proteomes" id="UP001054945"/>
    </source>
</evidence>
<dbReference type="AlphaFoldDB" id="A0AAV4W1E9"/>
<protein>
    <submittedName>
        <fullName evidence="1">Uncharacterized protein</fullName>
    </submittedName>
</protein>
<comment type="caution">
    <text evidence="1">The sequence shown here is derived from an EMBL/GenBank/DDBJ whole genome shotgun (WGS) entry which is preliminary data.</text>
</comment>
<name>A0AAV4W1E9_CAEEX</name>
<organism evidence="1 2">
    <name type="scientific">Caerostris extrusa</name>
    <name type="common">Bark spider</name>
    <name type="synonym">Caerostris bankana</name>
    <dbReference type="NCBI Taxonomy" id="172846"/>
    <lineage>
        <taxon>Eukaryota</taxon>
        <taxon>Metazoa</taxon>
        <taxon>Ecdysozoa</taxon>
        <taxon>Arthropoda</taxon>
        <taxon>Chelicerata</taxon>
        <taxon>Arachnida</taxon>
        <taxon>Araneae</taxon>
        <taxon>Araneomorphae</taxon>
        <taxon>Entelegynae</taxon>
        <taxon>Araneoidea</taxon>
        <taxon>Araneidae</taxon>
        <taxon>Caerostris</taxon>
    </lineage>
</organism>
<evidence type="ECO:0000313" key="1">
    <source>
        <dbReference type="EMBL" id="GIY75920.1"/>
    </source>
</evidence>
<dbReference type="Proteomes" id="UP001054945">
    <property type="component" value="Unassembled WGS sequence"/>
</dbReference>
<sequence>MVSRSSEIYNAIKSFIPLFLVSSRNLDSPPLSRFGCLCLLEWRHHSKSSGARKMPALACILVCWMHPQRRISDRKKCDGFTLRSCVALLA</sequence>
<accession>A0AAV4W1E9</accession>
<reference evidence="1 2" key="1">
    <citation type="submission" date="2021-06" db="EMBL/GenBank/DDBJ databases">
        <title>Caerostris extrusa draft genome.</title>
        <authorList>
            <person name="Kono N."/>
            <person name="Arakawa K."/>
        </authorList>
    </citation>
    <scope>NUCLEOTIDE SEQUENCE [LARGE SCALE GENOMIC DNA]</scope>
</reference>